<evidence type="ECO:0000256" key="1">
    <source>
        <dbReference type="SAM" id="MobiDB-lite"/>
    </source>
</evidence>
<evidence type="ECO:0008006" key="5">
    <source>
        <dbReference type="Google" id="ProtNLM"/>
    </source>
</evidence>
<comment type="caution">
    <text evidence="3">The sequence shown here is derived from an EMBL/GenBank/DDBJ whole genome shotgun (WGS) entry which is preliminary data.</text>
</comment>
<dbReference type="RefSeq" id="WP_345678150.1">
    <property type="nucleotide sequence ID" value="NZ_BAABHS010000019.1"/>
</dbReference>
<protein>
    <recommendedName>
        <fullName evidence="5">PEP-CTERM protein-sorting domain-containing protein</fullName>
    </recommendedName>
</protein>
<keyword evidence="2" id="KW-1133">Transmembrane helix</keyword>
<sequence>MPAATPPPTTPGVPGTEGSVDVGGPVTMTAGVLLVLFLIWLVQRRNGSAGVAVVAFTAGTLLAVTQIGQTFARLGSTVVNSGVQAVTQVFT</sequence>
<feature type="transmembrane region" description="Helical" evidence="2">
    <location>
        <begin position="49"/>
        <end position="68"/>
    </location>
</feature>
<reference evidence="4" key="1">
    <citation type="journal article" date="2019" name="Int. J. Syst. Evol. Microbiol.">
        <title>The Global Catalogue of Microorganisms (GCM) 10K type strain sequencing project: providing services to taxonomists for standard genome sequencing and annotation.</title>
        <authorList>
            <consortium name="The Broad Institute Genomics Platform"/>
            <consortium name="The Broad Institute Genome Sequencing Center for Infectious Disease"/>
            <person name="Wu L."/>
            <person name="Ma J."/>
        </authorList>
    </citation>
    <scope>NUCLEOTIDE SEQUENCE [LARGE SCALE GENOMIC DNA]</scope>
    <source>
        <strain evidence="4">JCM 17986</strain>
    </source>
</reference>
<feature type="region of interest" description="Disordered" evidence="1">
    <location>
        <begin position="1"/>
        <end position="21"/>
    </location>
</feature>
<dbReference type="EMBL" id="BAABHS010000019">
    <property type="protein sequence ID" value="GAA4978118.1"/>
    <property type="molecule type" value="Genomic_DNA"/>
</dbReference>
<evidence type="ECO:0000256" key="2">
    <source>
        <dbReference type="SAM" id="Phobius"/>
    </source>
</evidence>
<accession>A0ABP9HUA9</accession>
<gene>
    <name evidence="3" type="ORF">GCM10023205_52530</name>
</gene>
<evidence type="ECO:0000313" key="3">
    <source>
        <dbReference type="EMBL" id="GAA4978118.1"/>
    </source>
</evidence>
<proteinExistence type="predicted"/>
<organism evidence="3 4">
    <name type="scientific">Yinghuangia aomiensis</name>
    <dbReference type="NCBI Taxonomy" id="676205"/>
    <lineage>
        <taxon>Bacteria</taxon>
        <taxon>Bacillati</taxon>
        <taxon>Actinomycetota</taxon>
        <taxon>Actinomycetes</taxon>
        <taxon>Kitasatosporales</taxon>
        <taxon>Streptomycetaceae</taxon>
        <taxon>Yinghuangia</taxon>
    </lineage>
</organism>
<keyword evidence="2" id="KW-0812">Transmembrane</keyword>
<dbReference type="Proteomes" id="UP001500466">
    <property type="component" value="Unassembled WGS sequence"/>
</dbReference>
<keyword evidence="2" id="KW-0472">Membrane</keyword>
<name>A0ABP9HUA9_9ACTN</name>
<feature type="compositionally biased region" description="Pro residues" evidence="1">
    <location>
        <begin position="1"/>
        <end position="11"/>
    </location>
</feature>
<keyword evidence="4" id="KW-1185">Reference proteome</keyword>
<feature type="transmembrane region" description="Helical" evidence="2">
    <location>
        <begin position="22"/>
        <end position="42"/>
    </location>
</feature>
<evidence type="ECO:0000313" key="4">
    <source>
        <dbReference type="Proteomes" id="UP001500466"/>
    </source>
</evidence>